<keyword evidence="1" id="KW-0472">Membrane</keyword>
<dbReference type="EMBL" id="JACAZH010000003">
    <property type="protein sequence ID" value="KAF7373840.1"/>
    <property type="molecule type" value="Genomic_DNA"/>
</dbReference>
<sequence length="112" mass="12610">MQRLTHASGMPQNPLVCSLADQSIKIRIRRNIRMRREGVALGVLLRLEFVILRCFLAGSLPFFVAWLLASIFLGMVCKEIVQFAWSSHVTIVIVVAIFLDLHVARFGSTSKL</sequence>
<accession>A0A8H7DGU8</accession>
<keyword evidence="1" id="KW-1133">Transmembrane helix</keyword>
<comment type="caution">
    <text evidence="2">The sequence shown here is derived from an EMBL/GenBank/DDBJ whole genome shotgun (WGS) entry which is preliminary data.</text>
</comment>
<evidence type="ECO:0000313" key="3">
    <source>
        <dbReference type="Proteomes" id="UP000623467"/>
    </source>
</evidence>
<protein>
    <submittedName>
        <fullName evidence="2">Uncharacterized protein</fullName>
    </submittedName>
</protein>
<evidence type="ECO:0000256" key="1">
    <source>
        <dbReference type="SAM" id="Phobius"/>
    </source>
</evidence>
<keyword evidence="1" id="KW-0812">Transmembrane</keyword>
<organism evidence="2 3">
    <name type="scientific">Mycena sanguinolenta</name>
    <dbReference type="NCBI Taxonomy" id="230812"/>
    <lineage>
        <taxon>Eukaryota</taxon>
        <taxon>Fungi</taxon>
        <taxon>Dikarya</taxon>
        <taxon>Basidiomycota</taxon>
        <taxon>Agaricomycotina</taxon>
        <taxon>Agaricomycetes</taxon>
        <taxon>Agaricomycetidae</taxon>
        <taxon>Agaricales</taxon>
        <taxon>Marasmiineae</taxon>
        <taxon>Mycenaceae</taxon>
        <taxon>Mycena</taxon>
    </lineage>
</organism>
<evidence type="ECO:0000313" key="2">
    <source>
        <dbReference type="EMBL" id="KAF7373840.1"/>
    </source>
</evidence>
<dbReference type="Proteomes" id="UP000623467">
    <property type="component" value="Unassembled WGS sequence"/>
</dbReference>
<keyword evidence="3" id="KW-1185">Reference proteome</keyword>
<dbReference type="AlphaFoldDB" id="A0A8H7DGU8"/>
<name>A0A8H7DGU8_9AGAR</name>
<feature type="transmembrane region" description="Helical" evidence="1">
    <location>
        <begin position="39"/>
        <end position="68"/>
    </location>
</feature>
<gene>
    <name evidence="2" type="ORF">MSAN_00595900</name>
</gene>
<feature type="transmembrane region" description="Helical" evidence="1">
    <location>
        <begin position="80"/>
        <end position="101"/>
    </location>
</feature>
<proteinExistence type="predicted"/>
<reference evidence="2" key="1">
    <citation type="submission" date="2020-05" db="EMBL/GenBank/DDBJ databases">
        <title>Mycena genomes resolve the evolution of fungal bioluminescence.</title>
        <authorList>
            <person name="Tsai I.J."/>
        </authorList>
    </citation>
    <scope>NUCLEOTIDE SEQUENCE</scope>
    <source>
        <strain evidence="2">160909Yilan</strain>
    </source>
</reference>